<protein>
    <recommendedName>
        <fullName evidence="4">MFS transporter</fullName>
    </recommendedName>
</protein>
<evidence type="ECO:0000313" key="3">
    <source>
        <dbReference type="Proteomes" id="UP000619238"/>
    </source>
</evidence>
<feature type="transmembrane region" description="Helical" evidence="1">
    <location>
        <begin position="41"/>
        <end position="64"/>
    </location>
</feature>
<keyword evidence="1" id="KW-0472">Membrane</keyword>
<dbReference type="RefSeq" id="WP_187560881.1">
    <property type="nucleotide sequence ID" value="NZ_JACGWS010000002.1"/>
</dbReference>
<proteinExistence type="predicted"/>
<sequence>MSKKIARRLVRNFYFFALLLNVVIPWAFAKIVIGDRSGEIQLLYIGVGIWSIASGLLYTIYFAIPDFYKNWEKVATFLFPSLFCSPMLFYSSRILLIPFGINLAFNILCLFHYKTRIMNRSEESIETI</sequence>
<accession>A0ABR7Q5L8</accession>
<feature type="transmembrane region" description="Helical" evidence="1">
    <location>
        <begin position="95"/>
        <end position="113"/>
    </location>
</feature>
<dbReference type="Proteomes" id="UP000619238">
    <property type="component" value="Unassembled WGS sequence"/>
</dbReference>
<reference evidence="2 3" key="1">
    <citation type="submission" date="2020-07" db="EMBL/GenBank/DDBJ databases">
        <title>Description of Kordia aestuariivivens sp. nov., isolated from a tidal flat.</title>
        <authorList>
            <person name="Park S."/>
            <person name="Yoon J.-H."/>
        </authorList>
    </citation>
    <scope>NUCLEOTIDE SEQUENCE [LARGE SCALE GENOMIC DNA]</scope>
    <source>
        <strain evidence="2 3">YSTF-M3</strain>
    </source>
</reference>
<comment type="caution">
    <text evidence="2">The sequence shown here is derived from an EMBL/GenBank/DDBJ whole genome shotgun (WGS) entry which is preliminary data.</text>
</comment>
<dbReference type="EMBL" id="JACGWS010000002">
    <property type="protein sequence ID" value="MBC8753845.1"/>
    <property type="molecule type" value="Genomic_DNA"/>
</dbReference>
<keyword evidence="1" id="KW-1133">Transmembrane helix</keyword>
<evidence type="ECO:0000256" key="1">
    <source>
        <dbReference type="SAM" id="Phobius"/>
    </source>
</evidence>
<evidence type="ECO:0000313" key="2">
    <source>
        <dbReference type="EMBL" id="MBC8753845.1"/>
    </source>
</evidence>
<feature type="transmembrane region" description="Helical" evidence="1">
    <location>
        <begin position="12"/>
        <end position="29"/>
    </location>
</feature>
<name>A0ABR7Q5L8_9FLAO</name>
<organism evidence="2 3">
    <name type="scientific">Kordia aestuariivivens</name>
    <dbReference type="NCBI Taxonomy" id="2759037"/>
    <lineage>
        <taxon>Bacteria</taxon>
        <taxon>Pseudomonadati</taxon>
        <taxon>Bacteroidota</taxon>
        <taxon>Flavobacteriia</taxon>
        <taxon>Flavobacteriales</taxon>
        <taxon>Flavobacteriaceae</taxon>
        <taxon>Kordia</taxon>
    </lineage>
</organism>
<keyword evidence="1" id="KW-0812">Transmembrane</keyword>
<evidence type="ECO:0008006" key="4">
    <source>
        <dbReference type="Google" id="ProtNLM"/>
    </source>
</evidence>
<gene>
    <name evidence="2" type="ORF">H2O64_04135</name>
</gene>
<keyword evidence="3" id="KW-1185">Reference proteome</keyword>